<organism evidence="2 3">
    <name type="scientific">Bacteroides fragilis str. 2-F-2 #4</name>
    <dbReference type="NCBI Taxonomy" id="1339280"/>
    <lineage>
        <taxon>Bacteria</taxon>
        <taxon>Pseudomonadati</taxon>
        <taxon>Bacteroidota</taxon>
        <taxon>Bacteroidia</taxon>
        <taxon>Bacteroidales</taxon>
        <taxon>Bacteroidaceae</taxon>
        <taxon>Bacteroides</taxon>
    </lineage>
</organism>
<evidence type="ECO:0000313" key="2">
    <source>
        <dbReference type="EMBL" id="EXZ43737.1"/>
    </source>
</evidence>
<accession>A0A015ZHA8</accession>
<keyword evidence="1" id="KW-1133">Transmembrane helix</keyword>
<comment type="caution">
    <text evidence="2">The sequence shown here is derived from an EMBL/GenBank/DDBJ whole genome shotgun (WGS) entry which is preliminary data.</text>
</comment>
<dbReference type="PATRIC" id="fig|1339280.3.peg.2874"/>
<protein>
    <submittedName>
        <fullName evidence="2">Putative transcriptional regulator</fullName>
    </submittedName>
</protein>
<reference evidence="2 3" key="1">
    <citation type="submission" date="2014-02" db="EMBL/GenBank/DDBJ databases">
        <authorList>
            <person name="Sears C."/>
            <person name="Carroll K."/>
            <person name="Sack B.R."/>
            <person name="Qadri F."/>
            <person name="Myers L.L."/>
            <person name="Chung G.-T."/>
            <person name="Escheverria P."/>
            <person name="Fraser C.M."/>
            <person name="Sadzewicz L."/>
            <person name="Shefchek K.A."/>
            <person name="Tallon L."/>
            <person name="Das S.P."/>
            <person name="Daugherty S."/>
            <person name="Mongodin E.F."/>
        </authorList>
    </citation>
    <scope>NUCLEOTIDE SEQUENCE [LARGE SCALE GENOMIC DNA]</scope>
    <source>
        <strain evidence="2 3">2-F-2 #4</strain>
    </source>
</reference>
<feature type="transmembrane region" description="Helical" evidence="1">
    <location>
        <begin position="52"/>
        <end position="75"/>
    </location>
</feature>
<dbReference type="Proteomes" id="UP000022272">
    <property type="component" value="Unassembled WGS sequence"/>
</dbReference>
<evidence type="ECO:0000313" key="3">
    <source>
        <dbReference type="Proteomes" id="UP000022272"/>
    </source>
</evidence>
<evidence type="ECO:0000256" key="1">
    <source>
        <dbReference type="SAM" id="Phobius"/>
    </source>
</evidence>
<name>A0A015ZHA8_BACFG</name>
<keyword evidence="1" id="KW-0472">Membrane</keyword>
<dbReference type="AlphaFoldDB" id="A0A015ZHA8"/>
<gene>
    <name evidence="2" type="ORF">M076_3012</name>
</gene>
<proteinExistence type="predicted"/>
<sequence length="212" mass="23978">MGERIYLKVIAAQRYDSFRKEVYNKQIKLCCLLSVSLTFLNTHVCRLGGQKYVLNISCVCPFLLSFVSFFLSLLFPVPYLCRDDPKNNIFVVYAIIQSHKAHSGTRSLCPALLGVERRCACTGIRTDAARGVRPNGLSPGAPTVFADRRSVATLFFHQRAGVRLFRCRVYGDAGDDRSRFSAFCRKSFSPYACQRVSWDECKYRRDGRSSVG</sequence>
<keyword evidence="1" id="KW-0812">Transmembrane</keyword>
<dbReference type="EMBL" id="JGDM01000074">
    <property type="protein sequence ID" value="EXZ43737.1"/>
    <property type="molecule type" value="Genomic_DNA"/>
</dbReference>